<feature type="region of interest" description="Disordered" evidence="11">
    <location>
        <begin position="1"/>
        <end position="33"/>
    </location>
</feature>
<evidence type="ECO:0000256" key="8">
    <source>
        <dbReference type="ARBA" id="ARBA00061109"/>
    </source>
</evidence>
<feature type="binding site" evidence="9">
    <location>
        <position position="122"/>
    </location>
    <ligand>
        <name>S-adenosyl-L-methionine</name>
        <dbReference type="ChEBI" id="CHEBI:59789"/>
    </ligand>
</feature>
<evidence type="ECO:0000256" key="5">
    <source>
        <dbReference type="ARBA" id="ARBA00022691"/>
    </source>
</evidence>
<dbReference type="FunFam" id="3.40.50.150:FF:000007">
    <property type="entry name" value="rRNA adenine N(6)-methyltransferase"/>
    <property type="match status" value="1"/>
</dbReference>
<dbReference type="InterPro" id="IPR011530">
    <property type="entry name" value="rRNA_adenine_dimethylase"/>
</dbReference>
<evidence type="ECO:0000256" key="7">
    <source>
        <dbReference type="ARBA" id="ARBA00049478"/>
    </source>
</evidence>
<dbReference type="Pfam" id="PF00398">
    <property type="entry name" value="RrnaAD"/>
    <property type="match status" value="1"/>
</dbReference>
<feature type="binding site" evidence="9">
    <location>
        <position position="73"/>
    </location>
    <ligand>
        <name>S-adenosyl-L-methionine</name>
        <dbReference type="ChEBI" id="CHEBI:59789"/>
    </ligand>
</feature>
<sequence length="381" mass="42678">MAKIKHAKRGSASGTPYDRPSGGGGSNSSNANKNNVFKFNTNFGQHILKNPGVSDAIVEKAFLKPTDTVLEVGPGTGNLTVRILERAKKCICVEVDPRMAAEVTKRVQGTPEQRKLEVLLGDVIKTELPQFDVCISNTPYQISSPLVFKLLSLPNPPRTSVLMFQREFALRLTARPGDALYCRLSVNAQFWAKITHIMKVGKNNFRPPPQVESSVVRIEPKIGKDRPNVSWDEWDGLLRVCFVRKNKTLRASWLGTKEVLAMVERNYRTWCAMNGVPVDDTLVEDGQDDDMDMEDGDAEEGGMDVDEDEDAPDFFKEVQNSATAKTKSKRKKTKVAELVREKIRKVLEDVTELADKRSGKCDENDFLRLLFAFNEEGIHFS</sequence>
<dbReference type="InterPro" id="IPR029063">
    <property type="entry name" value="SAM-dependent_MTases_sf"/>
</dbReference>
<keyword evidence="3 9" id="KW-0489">Methyltransferase</keyword>
<feature type="binding site" evidence="9">
    <location>
        <position position="94"/>
    </location>
    <ligand>
        <name>S-adenosyl-L-methionine</name>
        <dbReference type="ChEBI" id="CHEBI:59789"/>
    </ligand>
</feature>
<dbReference type="Gene3D" id="1.10.8.480">
    <property type="match status" value="1"/>
</dbReference>
<evidence type="ECO:0000256" key="9">
    <source>
        <dbReference type="PROSITE-ProRule" id="PRU01026"/>
    </source>
</evidence>
<dbReference type="SMART" id="SM00650">
    <property type="entry name" value="rADc"/>
    <property type="match status" value="1"/>
</dbReference>
<keyword evidence="6 9" id="KW-0694">RNA-binding</keyword>
<dbReference type="Gene3D" id="3.40.50.150">
    <property type="entry name" value="Vaccinia Virus protein VP39"/>
    <property type="match status" value="1"/>
</dbReference>
<dbReference type="EMBL" id="JAPEUR010000227">
    <property type="protein sequence ID" value="KAJ4314549.1"/>
    <property type="molecule type" value="Genomic_DNA"/>
</dbReference>
<dbReference type="AlphaFoldDB" id="A0A9W9BLB4"/>
<evidence type="ECO:0000313" key="14">
    <source>
        <dbReference type="Proteomes" id="UP001140502"/>
    </source>
</evidence>
<evidence type="ECO:0000256" key="1">
    <source>
        <dbReference type="ARBA" id="ARBA00002977"/>
    </source>
</evidence>
<proteinExistence type="inferred from homology"/>
<dbReference type="SUPFAM" id="SSF53335">
    <property type="entry name" value="S-adenosyl-L-methionine-dependent methyltransferases"/>
    <property type="match status" value="1"/>
</dbReference>
<name>A0A9W9BLB4_9HYPO</name>
<dbReference type="EC" id="2.1.1.-" evidence="10"/>
<comment type="similarity">
    <text evidence="8 9 10">Belongs to the class I-like SAM-binding methyltransferase superfamily. rRNA adenine N(6)-methyltransferase family.</text>
</comment>
<feature type="binding site" evidence="9">
    <location>
        <position position="46"/>
    </location>
    <ligand>
        <name>S-adenosyl-L-methionine</name>
        <dbReference type="ChEBI" id="CHEBI:59789"/>
    </ligand>
</feature>
<evidence type="ECO:0000256" key="10">
    <source>
        <dbReference type="RuleBase" id="RU362106"/>
    </source>
</evidence>
<keyword evidence="5 9" id="KW-0949">S-adenosyl-L-methionine</keyword>
<dbReference type="PANTHER" id="PTHR11727:SF7">
    <property type="entry name" value="DIMETHYLADENOSINE TRANSFERASE-RELATED"/>
    <property type="match status" value="1"/>
</dbReference>
<dbReference type="GO" id="GO:0003723">
    <property type="term" value="F:RNA binding"/>
    <property type="evidence" value="ECO:0007669"/>
    <property type="project" value="UniProtKB-UniRule"/>
</dbReference>
<feature type="binding site" evidence="9">
    <location>
        <position position="137"/>
    </location>
    <ligand>
        <name>S-adenosyl-L-methionine</name>
        <dbReference type="ChEBI" id="CHEBI:59789"/>
    </ligand>
</feature>
<evidence type="ECO:0000256" key="11">
    <source>
        <dbReference type="SAM" id="MobiDB-lite"/>
    </source>
</evidence>
<feature type="binding site" evidence="9">
    <location>
        <position position="48"/>
    </location>
    <ligand>
        <name>S-adenosyl-L-methionine</name>
        <dbReference type="ChEBI" id="CHEBI:59789"/>
    </ligand>
</feature>
<evidence type="ECO:0000259" key="12">
    <source>
        <dbReference type="SMART" id="SM00650"/>
    </source>
</evidence>
<feature type="region of interest" description="Disordered" evidence="11">
    <location>
        <begin position="285"/>
        <end position="305"/>
    </location>
</feature>
<feature type="domain" description="Ribosomal RNA adenine methylase transferase N-terminal" evidence="12">
    <location>
        <begin position="53"/>
        <end position="222"/>
    </location>
</feature>
<keyword evidence="14" id="KW-1185">Reference proteome</keyword>
<dbReference type="GO" id="GO:0005730">
    <property type="term" value="C:nucleolus"/>
    <property type="evidence" value="ECO:0007669"/>
    <property type="project" value="TreeGrafter"/>
</dbReference>
<evidence type="ECO:0000256" key="6">
    <source>
        <dbReference type="ARBA" id="ARBA00022884"/>
    </source>
</evidence>
<protein>
    <recommendedName>
        <fullName evidence="10">rRNA adenine N(6)-methyltransferase</fullName>
        <ecNumber evidence="10">2.1.1.-</ecNumber>
    </recommendedName>
</protein>
<evidence type="ECO:0000256" key="2">
    <source>
        <dbReference type="ARBA" id="ARBA00022552"/>
    </source>
</evidence>
<evidence type="ECO:0000256" key="3">
    <source>
        <dbReference type="ARBA" id="ARBA00022603"/>
    </source>
</evidence>
<evidence type="ECO:0000256" key="4">
    <source>
        <dbReference type="ARBA" id="ARBA00022679"/>
    </source>
</evidence>
<dbReference type="NCBIfam" id="TIGR00755">
    <property type="entry name" value="ksgA"/>
    <property type="match status" value="1"/>
</dbReference>
<dbReference type="CDD" id="cd02440">
    <property type="entry name" value="AdoMet_MTases"/>
    <property type="match status" value="1"/>
</dbReference>
<dbReference type="InterPro" id="IPR001737">
    <property type="entry name" value="KsgA/Erm"/>
</dbReference>
<gene>
    <name evidence="13" type="primary">DIM1</name>
    <name evidence="13" type="ORF">N0V84_008828</name>
</gene>
<dbReference type="OrthoDB" id="74991at2759"/>
<reference evidence="13" key="1">
    <citation type="submission" date="2022-10" db="EMBL/GenBank/DDBJ databases">
        <title>Tapping the CABI collections for fungal endophytes: first genome assemblies for Collariella, Neodidymelliopsis, Ascochyta clinopodiicola, Didymella pomorum, Didymosphaeria variabile, Neocosmospora piperis and Neocucurbitaria cava.</title>
        <authorList>
            <person name="Hill R."/>
        </authorList>
    </citation>
    <scope>NUCLEOTIDE SEQUENCE</scope>
    <source>
        <strain evidence="13">IMI 366586</strain>
    </source>
</reference>
<keyword evidence="4 9" id="KW-0808">Transferase</keyword>
<comment type="catalytic activity">
    <reaction evidence="7">
        <text>adenosine(1779)/adenosine(1780) in 18S rRNA + 4 S-adenosyl-L-methionine = N(6)-dimethyladenosine(1779)/N(6)-dimethyladenosine(1780) in 18S rRNA + 4 S-adenosyl-L-homocysteine + 4 H(+)</text>
        <dbReference type="Rhea" id="RHEA:42780"/>
        <dbReference type="Rhea" id="RHEA-COMP:10234"/>
        <dbReference type="Rhea" id="RHEA-COMP:10236"/>
        <dbReference type="ChEBI" id="CHEBI:15378"/>
        <dbReference type="ChEBI" id="CHEBI:57856"/>
        <dbReference type="ChEBI" id="CHEBI:59789"/>
        <dbReference type="ChEBI" id="CHEBI:74411"/>
        <dbReference type="ChEBI" id="CHEBI:74493"/>
        <dbReference type="EC" id="2.1.1.183"/>
    </reaction>
</comment>
<dbReference type="PANTHER" id="PTHR11727">
    <property type="entry name" value="DIMETHYLADENOSINE TRANSFERASE"/>
    <property type="match status" value="1"/>
</dbReference>
<dbReference type="Proteomes" id="UP001140502">
    <property type="component" value="Unassembled WGS sequence"/>
</dbReference>
<comment type="caution">
    <text evidence="13">The sequence shown here is derived from an EMBL/GenBank/DDBJ whole genome shotgun (WGS) entry which is preliminary data.</text>
</comment>
<organism evidence="13 14">
    <name type="scientific">Fusarium piperis</name>
    <dbReference type="NCBI Taxonomy" id="1435070"/>
    <lineage>
        <taxon>Eukaryota</taxon>
        <taxon>Fungi</taxon>
        <taxon>Dikarya</taxon>
        <taxon>Ascomycota</taxon>
        <taxon>Pezizomycotina</taxon>
        <taxon>Sordariomycetes</taxon>
        <taxon>Hypocreomycetidae</taxon>
        <taxon>Hypocreales</taxon>
        <taxon>Nectriaceae</taxon>
        <taxon>Fusarium</taxon>
        <taxon>Fusarium solani species complex</taxon>
    </lineage>
</organism>
<accession>A0A9W9BLB4</accession>
<dbReference type="InterPro" id="IPR020598">
    <property type="entry name" value="rRNA_Ade_methylase_Trfase_N"/>
</dbReference>
<keyword evidence="2 10" id="KW-0698">rRNA processing</keyword>
<dbReference type="PROSITE" id="PS51689">
    <property type="entry name" value="SAM_RNA_A_N6_MT"/>
    <property type="match status" value="1"/>
</dbReference>
<comment type="function">
    <text evidence="1">Specifically dimethylates two adjacent adenosines in the loop of a conserved hairpin near the 3'-end of 18S rRNA in the 40S particle.</text>
</comment>
<dbReference type="GO" id="GO:0052909">
    <property type="term" value="F:18S rRNA (adenine(1779)-N(6)/adenine(1780)-N(6))-dimethyltransferase activity"/>
    <property type="evidence" value="ECO:0007669"/>
    <property type="project" value="UniProtKB-EC"/>
</dbReference>
<evidence type="ECO:0000313" key="13">
    <source>
        <dbReference type="EMBL" id="KAJ4314549.1"/>
    </source>
</evidence>